<evidence type="ECO:0000313" key="3">
    <source>
        <dbReference type="Proteomes" id="UP000597301"/>
    </source>
</evidence>
<name>A0ABQ1NRM2_9GAMM</name>
<organism evidence="2 3">
    <name type="scientific">Vreelandella lutescens</name>
    <dbReference type="NCBI Taxonomy" id="1602943"/>
    <lineage>
        <taxon>Bacteria</taxon>
        <taxon>Pseudomonadati</taxon>
        <taxon>Pseudomonadota</taxon>
        <taxon>Gammaproteobacteria</taxon>
        <taxon>Oceanospirillales</taxon>
        <taxon>Halomonadaceae</taxon>
        <taxon>Vreelandella</taxon>
    </lineage>
</organism>
<proteinExistence type="predicted"/>
<reference evidence="3" key="1">
    <citation type="journal article" date="2019" name="Int. J. Syst. Evol. Microbiol.">
        <title>The Global Catalogue of Microorganisms (GCM) 10K type strain sequencing project: providing services to taxonomists for standard genome sequencing and annotation.</title>
        <authorList>
            <consortium name="The Broad Institute Genomics Platform"/>
            <consortium name="The Broad Institute Genome Sequencing Center for Infectious Disease"/>
            <person name="Wu L."/>
            <person name="Ma J."/>
        </authorList>
    </citation>
    <scope>NUCLEOTIDE SEQUENCE [LARGE SCALE GENOMIC DNA]</scope>
    <source>
        <strain evidence="3">CGMCC 1.15122</strain>
    </source>
</reference>
<keyword evidence="3" id="KW-1185">Reference proteome</keyword>
<dbReference type="RefSeq" id="WP_188638625.1">
    <property type="nucleotide sequence ID" value="NZ_BMHM01000002.1"/>
</dbReference>
<sequence length="120" mass="13743">MKYQKVQKQLDEREKLRKFRELDDAFAQALRQLEDPNSDFDIPTGPPVRSLADLEADDQVAAEKVQAQRFAERLKALLNEYDQSERDVSELISTLLAYGLWEHEQIPAPHVDALAVAIHS</sequence>
<gene>
    <name evidence="2" type="ORF">GCM10011382_12390</name>
</gene>
<dbReference type="Proteomes" id="UP000597301">
    <property type="component" value="Unassembled WGS sequence"/>
</dbReference>
<dbReference type="EMBL" id="BMHM01000002">
    <property type="protein sequence ID" value="GGC83775.1"/>
    <property type="molecule type" value="Genomic_DNA"/>
</dbReference>
<accession>A0ABQ1NRM2</accession>
<keyword evidence="1" id="KW-0175">Coiled coil</keyword>
<feature type="coiled-coil region" evidence="1">
    <location>
        <begin position="60"/>
        <end position="94"/>
    </location>
</feature>
<evidence type="ECO:0000256" key="1">
    <source>
        <dbReference type="SAM" id="Coils"/>
    </source>
</evidence>
<protein>
    <submittedName>
        <fullName evidence="2">Uncharacterized protein</fullName>
    </submittedName>
</protein>
<comment type="caution">
    <text evidence="2">The sequence shown here is derived from an EMBL/GenBank/DDBJ whole genome shotgun (WGS) entry which is preliminary data.</text>
</comment>
<evidence type="ECO:0000313" key="2">
    <source>
        <dbReference type="EMBL" id="GGC83775.1"/>
    </source>
</evidence>